<evidence type="ECO:0000313" key="4">
    <source>
        <dbReference type="EMBL" id="QAA34274.1"/>
    </source>
</evidence>
<comment type="similarity">
    <text evidence="1">Belongs to the PhzF family.</text>
</comment>
<accession>A0A3R5UB15</accession>
<proteinExistence type="inferred from homology"/>
<dbReference type="GO" id="GO:0005737">
    <property type="term" value="C:cytoplasm"/>
    <property type="evidence" value="ECO:0007669"/>
    <property type="project" value="TreeGrafter"/>
</dbReference>
<keyword evidence="5" id="KW-1185">Reference proteome</keyword>
<protein>
    <submittedName>
        <fullName evidence="4">PhzF family phenazine biosynthesis protein</fullName>
    </submittedName>
</protein>
<dbReference type="NCBIfam" id="TIGR00654">
    <property type="entry name" value="PhzF_family"/>
    <property type="match status" value="1"/>
</dbReference>
<dbReference type="Proteomes" id="UP000286268">
    <property type="component" value="Chromosome"/>
</dbReference>
<dbReference type="KEGG" id="cmah:C1I91_22990"/>
<dbReference type="SUPFAM" id="SSF54506">
    <property type="entry name" value="Diaminopimelate epimerase-like"/>
    <property type="match status" value="1"/>
</dbReference>
<dbReference type="Gene3D" id="3.10.310.10">
    <property type="entry name" value="Diaminopimelate Epimerase, Chain A, domain 1"/>
    <property type="match status" value="2"/>
</dbReference>
<dbReference type="GO" id="GO:0016853">
    <property type="term" value="F:isomerase activity"/>
    <property type="evidence" value="ECO:0007669"/>
    <property type="project" value="UniProtKB-KW"/>
</dbReference>
<evidence type="ECO:0000256" key="2">
    <source>
        <dbReference type="ARBA" id="ARBA00023235"/>
    </source>
</evidence>
<dbReference type="AlphaFoldDB" id="A0A3R5UB15"/>
<gene>
    <name evidence="4" type="ORF">C1I91_22990</name>
</gene>
<dbReference type="Pfam" id="PF02567">
    <property type="entry name" value="PhzC-PhzF"/>
    <property type="match status" value="1"/>
</dbReference>
<dbReference type="EMBL" id="CP025746">
    <property type="protein sequence ID" value="QAA34274.1"/>
    <property type="molecule type" value="Genomic_DNA"/>
</dbReference>
<dbReference type="PANTHER" id="PTHR13774">
    <property type="entry name" value="PHENAZINE BIOSYNTHESIS PROTEIN"/>
    <property type="match status" value="1"/>
</dbReference>
<dbReference type="PIRSF" id="PIRSF016184">
    <property type="entry name" value="PhzC_PhzF"/>
    <property type="match status" value="1"/>
</dbReference>
<organism evidence="4 5">
    <name type="scientific">Clostridium manihotivorum</name>
    <dbReference type="NCBI Taxonomy" id="2320868"/>
    <lineage>
        <taxon>Bacteria</taxon>
        <taxon>Bacillati</taxon>
        <taxon>Bacillota</taxon>
        <taxon>Clostridia</taxon>
        <taxon>Eubacteriales</taxon>
        <taxon>Clostridiaceae</taxon>
        <taxon>Clostridium</taxon>
    </lineage>
</organism>
<reference evidence="4 5" key="1">
    <citation type="submission" date="2018-01" db="EMBL/GenBank/DDBJ databases">
        <title>Genome Sequencing and Assembly of Anaerobacter polyendosporus strain CT4.</title>
        <authorList>
            <person name="Tachaapaikoon C."/>
            <person name="Sutheeworapong S."/>
            <person name="Jenjaroenpun P."/>
            <person name="Wongsurawat T."/>
            <person name="Nookeaw I."/>
            <person name="Cheawchanlertfa P."/>
            <person name="Kosugi A."/>
            <person name="Cheevadhanarak S."/>
            <person name="Ratanakhanokchai K."/>
        </authorList>
    </citation>
    <scope>NUCLEOTIDE SEQUENCE [LARGE SCALE GENOMIC DNA]</scope>
    <source>
        <strain evidence="4 5">CT4</strain>
    </source>
</reference>
<evidence type="ECO:0000256" key="1">
    <source>
        <dbReference type="ARBA" id="ARBA00008270"/>
    </source>
</evidence>
<evidence type="ECO:0000313" key="5">
    <source>
        <dbReference type="Proteomes" id="UP000286268"/>
    </source>
</evidence>
<name>A0A3R5UB15_9CLOT</name>
<dbReference type="InterPro" id="IPR003719">
    <property type="entry name" value="Phenazine_PhzF-like"/>
</dbReference>
<dbReference type="RefSeq" id="WP_128214995.1">
    <property type="nucleotide sequence ID" value="NZ_CP025746.1"/>
</dbReference>
<evidence type="ECO:0000256" key="3">
    <source>
        <dbReference type="PIRSR" id="PIRSR016184-1"/>
    </source>
</evidence>
<feature type="active site" evidence="3">
    <location>
        <position position="48"/>
    </location>
</feature>
<keyword evidence="2" id="KW-0413">Isomerase</keyword>
<sequence>MKRNVTLYTVDSFTEEIFKGNPAGVCILDEELDDHTMQSIAKELKYSETAFILDFRDNIYSIRWFTPEYEVDLCGHATLAASHVLLNDIKIPFDSILYSYNNGVIKASSEEDGKIGMDFPMDEPEANVSFDYSDIQKALGISEYTNVILGKHTGKLVFELKDENSVEAINPDFDMLKNISIQGLKGVGVTANSLGQYDFVTRYFNPWAGVNEDYVTGSVHTLLAKYWSVKKNKKDLKAKQLSSREGEIELHIIDDLRVKLTGKARIFTKGEIFL</sequence>
<dbReference type="OrthoDB" id="9788221at2"/>
<dbReference type="PANTHER" id="PTHR13774:SF17">
    <property type="entry name" value="PHENAZINE BIOSYNTHESIS-LIKE DOMAIN-CONTAINING PROTEIN"/>
    <property type="match status" value="1"/>
</dbReference>